<dbReference type="EMBL" id="JAFFZE010000014">
    <property type="protein sequence ID" value="MCT2584947.1"/>
    <property type="molecule type" value="Genomic_DNA"/>
</dbReference>
<dbReference type="Pfam" id="PF09957">
    <property type="entry name" value="VapB_antitoxin"/>
    <property type="match status" value="1"/>
</dbReference>
<gene>
    <name evidence="1" type="ORF">JT362_17675</name>
</gene>
<evidence type="ECO:0000313" key="1">
    <source>
        <dbReference type="EMBL" id="MCT2584947.1"/>
    </source>
</evidence>
<organism evidence="1 2">
    <name type="scientific">Actinophytocola gossypii</name>
    <dbReference type="NCBI Taxonomy" id="2812003"/>
    <lineage>
        <taxon>Bacteria</taxon>
        <taxon>Bacillati</taxon>
        <taxon>Actinomycetota</taxon>
        <taxon>Actinomycetes</taxon>
        <taxon>Pseudonocardiales</taxon>
        <taxon>Pseudonocardiaceae</taxon>
    </lineage>
</organism>
<name>A0ABT2JAS4_9PSEU</name>
<reference evidence="1 2" key="1">
    <citation type="submission" date="2021-02" db="EMBL/GenBank/DDBJ databases">
        <title>Actinophytocola xerophila sp. nov., isolated from soil of cotton cropping field.</title>
        <authorList>
            <person name="Huang R."/>
            <person name="Chen X."/>
            <person name="Ge X."/>
            <person name="Liu W."/>
        </authorList>
    </citation>
    <scope>NUCLEOTIDE SEQUENCE [LARGE SCALE GENOMIC DNA]</scope>
    <source>
        <strain evidence="1 2">S1-96</strain>
    </source>
</reference>
<evidence type="ECO:0000313" key="2">
    <source>
        <dbReference type="Proteomes" id="UP001156441"/>
    </source>
</evidence>
<sequence length="69" mass="7956">MARTNIEIDDELVAEAMRKYNLKTKKEAVDLALRRLVGPRLTKEDLDAVQGIGWEGDLDQMRRDEVLGW</sequence>
<dbReference type="RefSeq" id="WP_260192365.1">
    <property type="nucleotide sequence ID" value="NZ_JAFFZE010000014.1"/>
</dbReference>
<protein>
    <submittedName>
        <fullName evidence="1">Type II toxin-antitoxin system VapB family antitoxin</fullName>
    </submittedName>
</protein>
<dbReference type="Proteomes" id="UP001156441">
    <property type="component" value="Unassembled WGS sequence"/>
</dbReference>
<accession>A0ABT2JAS4</accession>
<keyword evidence="2" id="KW-1185">Reference proteome</keyword>
<comment type="caution">
    <text evidence="1">The sequence shown here is derived from an EMBL/GenBank/DDBJ whole genome shotgun (WGS) entry which is preliminary data.</text>
</comment>
<dbReference type="InterPro" id="IPR019239">
    <property type="entry name" value="VapB_antitoxin"/>
</dbReference>
<proteinExistence type="predicted"/>